<dbReference type="GO" id="GO:0003677">
    <property type="term" value="F:DNA binding"/>
    <property type="evidence" value="ECO:0007669"/>
    <property type="project" value="UniProtKB-UniRule"/>
</dbReference>
<evidence type="ECO:0000256" key="2">
    <source>
        <dbReference type="PROSITE-ProRule" id="PRU00320"/>
    </source>
</evidence>
<dbReference type="InterPro" id="IPR009057">
    <property type="entry name" value="Homeodomain-like_sf"/>
</dbReference>
<keyword evidence="5" id="KW-1185">Reference proteome</keyword>
<keyword evidence="2" id="KW-0539">Nucleus</keyword>
<name>A0A9P0KQQ5_ACAOB</name>
<dbReference type="InterPro" id="IPR007889">
    <property type="entry name" value="HTH_Psq"/>
</dbReference>
<evidence type="ECO:0000259" key="3">
    <source>
        <dbReference type="PROSITE" id="PS50960"/>
    </source>
</evidence>
<evidence type="ECO:0000256" key="1">
    <source>
        <dbReference type="ARBA" id="ARBA00004123"/>
    </source>
</evidence>
<dbReference type="AlphaFoldDB" id="A0A9P0KQQ5"/>
<sequence>MPPIKRKSWNHDAMIRAVDAVRSKGMGYLKASKHFGVTKGTLERYVKQDAEAEVLVKVCMGRPPVLPDYLEVELGKYCKELDQRFYGLRLKDIKYMAFQLPMINLKHTFNLT</sequence>
<feature type="domain" description="HTH psq-type" evidence="3">
    <location>
        <begin position="5"/>
        <end position="52"/>
    </location>
</feature>
<dbReference type="Gene3D" id="1.10.10.60">
    <property type="entry name" value="Homeodomain-like"/>
    <property type="match status" value="1"/>
</dbReference>
<gene>
    <name evidence="4" type="ORF">ACAOBT_LOCUS14009</name>
</gene>
<proteinExistence type="predicted"/>
<dbReference type="Proteomes" id="UP001152888">
    <property type="component" value="Unassembled WGS sequence"/>
</dbReference>
<organism evidence="4 5">
    <name type="scientific">Acanthoscelides obtectus</name>
    <name type="common">Bean weevil</name>
    <name type="synonym">Bruchus obtectus</name>
    <dbReference type="NCBI Taxonomy" id="200917"/>
    <lineage>
        <taxon>Eukaryota</taxon>
        <taxon>Metazoa</taxon>
        <taxon>Ecdysozoa</taxon>
        <taxon>Arthropoda</taxon>
        <taxon>Hexapoda</taxon>
        <taxon>Insecta</taxon>
        <taxon>Pterygota</taxon>
        <taxon>Neoptera</taxon>
        <taxon>Endopterygota</taxon>
        <taxon>Coleoptera</taxon>
        <taxon>Polyphaga</taxon>
        <taxon>Cucujiformia</taxon>
        <taxon>Chrysomeloidea</taxon>
        <taxon>Chrysomelidae</taxon>
        <taxon>Bruchinae</taxon>
        <taxon>Bruchini</taxon>
        <taxon>Acanthoscelides</taxon>
    </lineage>
</organism>
<evidence type="ECO:0000313" key="4">
    <source>
        <dbReference type="EMBL" id="CAH1980463.1"/>
    </source>
</evidence>
<dbReference type="SUPFAM" id="SSF46689">
    <property type="entry name" value="Homeodomain-like"/>
    <property type="match status" value="1"/>
</dbReference>
<dbReference type="GO" id="GO:0005634">
    <property type="term" value="C:nucleus"/>
    <property type="evidence" value="ECO:0007669"/>
    <property type="project" value="UniProtKB-SubCell"/>
</dbReference>
<reference evidence="4" key="1">
    <citation type="submission" date="2022-03" db="EMBL/GenBank/DDBJ databases">
        <authorList>
            <person name="Sayadi A."/>
        </authorList>
    </citation>
    <scope>NUCLEOTIDE SEQUENCE</scope>
</reference>
<dbReference type="Pfam" id="PF05225">
    <property type="entry name" value="HTH_psq"/>
    <property type="match status" value="1"/>
</dbReference>
<dbReference type="EMBL" id="CAKOFQ010006895">
    <property type="protein sequence ID" value="CAH1980463.1"/>
    <property type="molecule type" value="Genomic_DNA"/>
</dbReference>
<protein>
    <recommendedName>
        <fullName evidence="3">HTH psq-type domain-containing protein</fullName>
    </recommendedName>
</protein>
<dbReference type="PROSITE" id="PS50960">
    <property type="entry name" value="HTH_PSQ"/>
    <property type="match status" value="1"/>
</dbReference>
<evidence type="ECO:0000313" key="5">
    <source>
        <dbReference type="Proteomes" id="UP001152888"/>
    </source>
</evidence>
<dbReference type="OrthoDB" id="6766699at2759"/>
<comment type="subcellular location">
    <subcellularLocation>
        <location evidence="1 2">Nucleus</location>
    </subcellularLocation>
</comment>
<accession>A0A9P0KQQ5</accession>
<keyword evidence="2" id="KW-0238">DNA-binding</keyword>
<comment type="caution">
    <text evidence="4">The sequence shown here is derived from an EMBL/GenBank/DDBJ whole genome shotgun (WGS) entry which is preliminary data.</text>
</comment>
<feature type="DNA-binding region" description="H-T-H motif" evidence="2">
    <location>
        <begin position="28"/>
        <end position="48"/>
    </location>
</feature>